<dbReference type="InterPro" id="IPR025287">
    <property type="entry name" value="WAK_GUB"/>
</dbReference>
<dbReference type="InterPro" id="IPR000742">
    <property type="entry name" value="EGF"/>
</dbReference>
<dbReference type="PANTHER" id="PTHR33491">
    <property type="entry name" value="OSJNBA0016N04.9 PROTEIN"/>
    <property type="match status" value="1"/>
</dbReference>
<evidence type="ECO:0000313" key="10">
    <source>
        <dbReference type="EMBL" id="CAA3004147.1"/>
    </source>
</evidence>
<dbReference type="PROSITE" id="PS50026">
    <property type="entry name" value="EGF_3"/>
    <property type="match status" value="2"/>
</dbReference>
<evidence type="ECO:0000256" key="3">
    <source>
        <dbReference type="ARBA" id="ARBA00022729"/>
    </source>
</evidence>
<dbReference type="InterPro" id="IPR049883">
    <property type="entry name" value="NOTCH1_EGF-like"/>
</dbReference>
<feature type="domain" description="EGF-like" evidence="9">
    <location>
        <begin position="312"/>
        <end position="351"/>
    </location>
</feature>
<dbReference type="GO" id="GO:0016020">
    <property type="term" value="C:membrane"/>
    <property type="evidence" value="ECO:0007669"/>
    <property type="project" value="UniProtKB-SubCell"/>
</dbReference>
<keyword evidence="3 8" id="KW-0732">Signal</keyword>
<dbReference type="InterPro" id="IPR018097">
    <property type="entry name" value="EGF_Ca-bd_CS"/>
</dbReference>
<dbReference type="Proteomes" id="UP000594638">
    <property type="component" value="Unassembled WGS sequence"/>
</dbReference>
<feature type="transmembrane region" description="Helical" evidence="7">
    <location>
        <begin position="371"/>
        <end position="394"/>
    </location>
</feature>
<dbReference type="InterPro" id="IPR001881">
    <property type="entry name" value="EGF-like_Ca-bd_dom"/>
</dbReference>
<dbReference type="GO" id="GO:0016301">
    <property type="term" value="F:kinase activity"/>
    <property type="evidence" value="ECO:0007669"/>
    <property type="project" value="UniProtKB-KW"/>
</dbReference>
<dbReference type="SMART" id="SM00179">
    <property type="entry name" value="EGF_CA"/>
    <property type="match status" value="2"/>
</dbReference>
<keyword evidence="4" id="KW-0677">Repeat</keyword>
<dbReference type="OrthoDB" id="4062651at2759"/>
<keyword evidence="10" id="KW-0418">Kinase</keyword>
<evidence type="ECO:0000313" key="11">
    <source>
        <dbReference type="Proteomes" id="UP000594638"/>
    </source>
</evidence>
<dbReference type="InterPro" id="IPR000152">
    <property type="entry name" value="EGF-type_Asp/Asn_hydroxyl_site"/>
</dbReference>
<evidence type="ECO:0000259" key="9">
    <source>
        <dbReference type="PROSITE" id="PS50026"/>
    </source>
</evidence>
<dbReference type="Gene3D" id="2.10.25.10">
    <property type="entry name" value="Laminin"/>
    <property type="match status" value="2"/>
</dbReference>
<reference evidence="10 11" key="1">
    <citation type="submission" date="2019-12" db="EMBL/GenBank/DDBJ databases">
        <authorList>
            <person name="Alioto T."/>
            <person name="Alioto T."/>
            <person name="Gomez Garrido J."/>
        </authorList>
    </citation>
    <scope>NUCLEOTIDE SEQUENCE [LARGE SCALE GENOMIC DNA]</scope>
</reference>
<dbReference type="GO" id="GO:0030247">
    <property type="term" value="F:polysaccharide binding"/>
    <property type="evidence" value="ECO:0007669"/>
    <property type="project" value="InterPro"/>
</dbReference>
<keyword evidence="7" id="KW-1133">Transmembrane helix</keyword>
<feature type="domain" description="EGF-like" evidence="9">
    <location>
        <begin position="269"/>
        <end position="311"/>
    </location>
</feature>
<dbReference type="SUPFAM" id="SSF57196">
    <property type="entry name" value="EGF/Laminin"/>
    <property type="match status" value="1"/>
</dbReference>
<keyword evidence="2 6" id="KW-0245">EGF-like domain</keyword>
<keyword evidence="11" id="KW-1185">Reference proteome</keyword>
<dbReference type="CDD" id="cd00054">
    <property type="entry name" value="EGF_CA"/>
    <property type="match status" value="1"/>
</dbReference>
<evidence type="ECO:0000256" key="8">
    <source>
        <dbReference type="SAM" id="SignalP"/>
    </source>
</evidence>
<feature type="chain" id="PRO_5035928878" evidence="8">
    <location>
        <begin position="32"/>
        <end position="395"/>
    </location>
</feature>
<keyword evidence="10" id="KW-0675">Receptor</keyword>
<comment type="caution">
    <text evidence="10">The sequence shown here is derived from an EMBL/GenBank/DDBJ whole genome shotgun (WGS) entry which is preliminary data.</text>
</comment>
<dbReference type="PROSITE" id="PS00010">
    <property type="entry name" value="ASX_HYDROXYL"/>
    <property type="match status" value="1"/>
</dbReference>
<dbReference type="EMBL" id="CACTIH010006102">
    <property type="protein sequence ID" value="CAA3004147.1"/>
    <property type="molecule type" value="Genomic_DNA"/>
</dbReference>
<keyword evidence="10" id="KW-0808">Transferase</keyword>
<evidence type="ECO:0000256" key="1">
    <source>
        <dbReference type="ARBA" id="ARBA00004167"/>
    </source>
</evidence>
<dbReference type="Pfam" id="PF13947">
    <property type="entry name" value="GUB_WAK_bind"/>
    <property type="match status" value="1"/>
</dbReference>
<accession>A0A8S0TI09</accession>
<sequence>MQITKQNMVMRYALFHMFFLLSLAVAPPSNAATNNTKPGCQSRCGNVDIPYPFGIGPYCSMNVDFNIDCNISINPPKPYLSFVNSNDTYVHYLEVINISKSQIYVKNSELQLARSCYGMPTNNNTVNHSTRLDFFATPYTLSDANQLTVVGCEDLAVVRQFSNLTHIYGGIGCLSFCTDTLSIGTCPSWGCCQTNISKTDFLYVTLFDMQTIGRRDSRYLPCSFASVGMIGDLGNFIFNLSDLDDSTAFLKNNKEFMDRPLVLDWRIDPFSNCNKTSCGKNSVCNNWDFLYGGYQCRCMEGYEGNPYLGCQDINECINNPCEAHGLCINTLGSYNCSCNDGYYGDGKINCIGCIQLPVTHSNMAIGNFQLISAYLFFLVFPLFKYFRCLINLIFM</sequence>
<comment type="subcellular location">
    <subcellularLocation>
        <location evidence="1">Membrane</location>
        <topology evidence="1">Single-pass membrane protein</topology>
    </subcellularLocation>
</comment>
<dbReference type="PROSITE" id="PS01186">
    <property type="entry name" value="EGF_2"/>
    <property type="match status" value="2"/>
</dbReference>
<keyword evidence="7" id="KW-0812">Transmembrane</keyword>
<dbReference type="Pfam" id="PF07645">
    <property type="entry name" value="EGF_CA"/>
    <property type="match status" value="1"/>
</dbReference>
<evidence type="ECO:0000256" key="6">
    <source>
        <dbReference type="PROSITE-ProRule" id="PRU00076"/>
    </source>
</evidence>
<organism evidence="10 11">
    <name type="scientific">Olea europaea subsp. europaea</name>
    <dbReference type="NCBI Taxonomy" id="158383"/>
    <lineage>
        <taxon>Eukaryota</taxon>
        <taxon>Viridiplantae</taxon>
        <taxon>Streptophyta</taxon>
        <taxon>Embryophyta</taxon>
        <taxon>Tracheophyta</taxon>
        <taxon>Spermatophyta</taxon>
        <taxon>Magnoliopsida</taxon>
        <taxon>eudicotyledons</taxon>
        <taxon>Gunneridae</taxon>
        <taxon>Pentapetalae</taxon>
        <taxon>asterids</taxon>
        <taxon>lamiids</taxon>
        <taxon>Lamiales</taxon>
        <taxon>Oleaceae</taxon>
        <taxon>Oleeae</taxon>
        <taxon>Olea</taxon>
    </lineage>
</organism>
<dbReference type="GO" id="GO:0005509">
    <property type="term" value="F:calcium ion binding"/>
    <property type="evidence" value="ECO:0007669"/>
    <property type="project" value="InterPro"/>
</dbReference>
<dbReference type="FunFam" id="2.10.25.10:FF:000038">
    <property type="entry name" value="Fibrillin 2"/>
    <property type="match status" value="1"/>
</dbReference>
<dbReference type="AlphaFoldDB" id="A0A8S0TI09"/>
<comment type="caution">
    <text evidence="6">Lacks conserved residue(s) required for the propagation of feature annotation.</text>
</comment>
<dbReference type="PROSITE" id="PS01187">
    <property type="entry name" value="EGF_CA"/>
    <property type="match status" value="1"/>
</dbReference>
<feature type="signal peptide" evidence="8">
    <location>
        <begin position="1"/>
        <end position="31"/>
    </location>
</feature>
<keyword evidence="5" id="KW-1015">Disulfide bond</keyword>
<keyword evidence="7" id="KW-0472">Membrane</keyword>
<dbReference type="Gramene" id="OE9A045972T1">
    <property type="protein sequence ID" value="OE9A045972C1"/>
    <property type="gene ID" value="OE9A045972"/>
</dbReference>
<proteinExistence type="predicted"/>
<dbReference type="SMART" id="SM00181">
    <property type="entry name" value="EGF"/>
    <property type="match status" value="2"/>
</dbReference>
<gene>
    <name evidence="10" type="ORF">OLEA9_A045972</name>
</gene>
<evidence type="ECO:0000256" key="5">
    <source>
        <dbReference type="ARBA" id="ARBA00023157"/>
    </source>
</evidence>
<evidence type="ECO:0000256" key="2">
    <source>
        <dbReference type="ARBA" id="ARBA00022536"/>
    </source>
</evidence>
<evidence type="ECO:0000256" key="7">
    <source>
        <dbReference type="SAM" id="Phobius"/>
    </source>
</evidence>
<name>A0A8S0TI09_OLEEU</name>
<evidence type="ECO:0000256" key="4">
    <source>
        <dbReference type="ARBA" id="ARBA00022737"/>
    </source>
</evidence>
<protein>
    <submittedName>
        <fullName evidence="10">Wall-associated receptor kinase 2-like</fullName>
    </submittedName>
</protein>